<feature type="chain" id="PRO_5034694660" description="tetrahydrofolate synthase" evidence="23">
    <location>
        <begin position="18"/>
        <end position="508"/>
    </location>
</feature>
<dbReference type="EMBL" id="WOWK01000108">
    <property type="protein sequence ID" value="KAF0318532.1"/>
    <property type="molecule type" value="Genomic_DNA"/>
</dbReference>
<feature type="non-terminal residue" evidence="24">
    <location>
        <position position="1"/>
    </location>
</feature>
<dbReference type="OrthoDB" id="5212574at2759"/>
<evidence type="ECO:0000256" key="22">
    <source>
        <dbReference type="PIRSR" id="PIRSR038895-2"/>
    </source>
</evidence>
<evidence type="ECO:0000256" key="15">
    <source>
        <dbReference type="ARBA" id="ARBA00022842"/>
    </source>
</evidence>
<keyword evidence="16" id="KW-0496">Mitochondrion</keyword>
<keyword evidence="11 22" id="KW-0479">Metal-binding</keyword>
<keyword evidence="12 21" id="KW-0547">Nucleotide-binding</keyword>
<gene>
    <name evidence="24" type="ORF">GQ607_014209</name>
</gene>
<feature type="binding site" evidence="21">
    <location>
        <position position="353"/>
    </location>
    <ligand>
        <name>ATP</name>
        <dbReference type="ChEBI" id="CHEBI:30616"/>
    </ligand>
</feature>
<evidence type="ECO:0000256" key="11">
    <source>
        <dbReference type="ARBA" id="ARBA00022723"/>
    </source>
</evidence>
<keyword evidence="13" id="KW-0999">Mitochondrion inner membrane</keyword>
<evidence type="ECO:0000256" key="16">
    <source>
        <dbReference type="ARBA" id="ARBA00023128"/>
    </source>
</evidence>
<evidence type="ECO:0000313" key="24">
    <source>
        <dbReference type="EMBL" id="KAF0318532.1"/>
    </source>
</evidence>
<evidence type="ECO:0000256" key="19">
    <source>
        <dbReference type="ARBA" id="ARBA00030876"/>
    </source>
</evidence>
<evidence type="ECO:0000256" key="18">
    <source>
        <dbReference type="ARBA" id="ARBA00030592"/>
    </source>
</evidence>
<evidence type="ECO:0000256" key="13">
    <source>
        <dbReference type="ARBA" id="ARBA00022792"/>
    </source>
</evidence>
<dbReference type="InterPro" id="IPR018109">
    <property type="entry name" value="Folylpolyglutamate_synth_CS"/>
</dbReference>
<evidence type="ECO:0000256" key="10">
    <source>
        <dbReference type="ARBA" id="ARBA00022598"/>
    </source>
</evidence>
<dbReference type="GO" id="GO:0005759">
    <property type="term" value="C:mitochondrial matrix"/>
    <property type="evidence" value="ECO:0007669"/>
    <property type="project" value="UniProtKB-SubCell"/>
</dbReference>
<evidence type="ECO:0000256" key="17">
    <source>
        <dbReference type="ARBA" id="ARBA00023136"/>
    </source>
</evidence>
<keyword evidence="10" id="KW-0436">Ligase</keyword>
<keyword evidence="14 21" id="KW-0067">ATP-binding</keyword>
<evidence type="ECO:0000256" key="12">
    <source>
        <dbReference type="ARBA" id="ARBA00022741"/>
    </source>
</evidence>
<dbReference type="PROSITE" id="PS01012">
    <property type="entry name" value="FOLYLPOLYGLU_SYNT_2"/>
    <property type="match status" value="1"/>
</dbReference>
<dbReference type="SUPFAM" id="SSF53623">
    <property type="entry name" value="MurD-like peptide ligases, catalytic domain"/>
    <property type="match status" value="1"/>
</dbReference>
<reference evidence="24 25" key="1">
    <citation type="submission" date="2019-12" db="EMBL/GenBank/DDBJ databases">
        <title>A genome sequence resource for the geographically widespread anthracnose pathogen Colletotrichum asianum.</title>
        <authorList>
            <person name="Meng Y."/>
        </authorList>
    </citation>
    <scope>NUCLEOTIDE SEQUENCE [LARGE SCALE GENOMIC DNA]</scope>
    <source>
        <strain evidence="24 25">ICMP 18580</strain>
    </source>
</reference>
<evidence type="ECO:0000256" key="6">
    <source>
        <dbReference type="ARBA" id="ARBA00008276"/>
    </source>
</evidence>
<keyword evidence="23" id="KW-0732">Signal</keyword>
<dbReference type="AlphaFoldDB" id="A0A8H3ZJY6"/>
<dbReference type="EC" id="6.3.2.17" evidence="7"/>
<dbReference type="InterPro" id="IPR023600">
    <property type="entry name" value="Folylpolyglutamate_synth_euk"/>
</dbReference>
<keyword evidence="8" id="KW-0963">Cytoplasm</keyword>
<evidence type="ECO:0000256" key="8">
    <source>
        <dbReference type="ARBA" id="ARBA00022490"/>
    </source>
</evidence>
<sequence length="508" mass="56697">IIPFLVLYLSSIPTITSLYTSEMPAAREASRRSYEDAVNLLNSTQSGHKALEERRRQGQKLSGGALKQMEYWLGCVGYTPRDLNRMNIVHVAGTKGKGTTCAYTNSILQSFHDDSNVPRKIGLYTSPHLVSVRERIRINSEPISEELFTQYFFEVRDALSAKQELSYEEKPTYFRFLTLMSFHVFMQENVDAAIYEVGVGGELDSTNIIDQPVAVAITTLGIDHVQTLGNTIEQIAWHKAGIMKRGCPAFTVGQDAAAMKVLSDRAIEKGATLMKIDPVPALGEIRIYPDESFQKGNASLAIHLAGAILERWGAPISWGGDYLPSQVKRGLETMVWRGRCERKITGNIRWHLDGAHNEQSLQVACRWFDTATRNSNLPCALVFNQQSTRDAHALLKVVHESLYQTNKTRLRYVVFCTNVTFKTRQSKSDLTNFNVNPAELKTLQAQKEMAETWRCLDPVARVLVVPTIEDSTDFMQNIGGGGSEMNVFVTGSFYLVGGLISLLENAIS</sequence>
<evidence type="ECO:0000256" key="7">
    <source>
        <dbReference type="ARBA" id="ARBA00013025"/>
    </source>
</evidence>
<comment type="subcellular location">
    <subcellularLocation>
        <location evidence="4">Cytoplasm</location>
    </subcellularLocation>
    <subcellularLocation>
        <location evidence="2">Mitochondrion inner membrane</location>
    </subcellularLocation>
    <subcellularLocation>
        <location evidence="3">Mitochondrion matrix</location>
    </subcellularLocation>
</comment>
<dbReference type="Gene3D" id="3.90.190.20">
    <property type="entry name" value="Mur ligase, C-terminal domain"/>
    <property type="match status" value="1"/>
</dbReference>
<dbReference type="GO" id="GO:0046872">
    <property type="term" value="F:metal ion binding"/>
    <property type="evidence" value="ECO:0007669"/>
    <property type="project" value="UniProtKB-KW"/>
</dbReference>
<evidence type="ECO:0000256" key="23">
    <source>
        <dbReference type="SAM" id="SignalP"/>
    </source>
</evidence>
<protein>
    <recommendedName>
        <fullName evidence="7">tetrahydrofolate synthase</fullName>
        <ecNumber evidence="7">6.3.2.17</ecNumber>
    </recommendedName>
    <alternativeName>
        <fullName evidence="19">Folylpoly-gamma-glutamate synthetase</fullName>
    </alternativeName>
    <alternativeName>
        <fullName evidence="18">Tetrahydrofolylpolyglutamate synthase</fullName>
    </alternativeName>
</protein>
<keyword evidence="25" id="KW-1185">Reference proteome</keyword>
<organism evidence="24 25">
    <name type="scientific">Colletotrichum asianum</name>
    <dbReference type="NCBI Taxonomy" id="702518"/>
    <lineage>
        <taxon>Eukaryota</taxon>
        <taxon>Fungi</taxon>
        <taxon>Dikarya</taxon>
        <taxon>Ascomycota</taxon>
        <taxon>Pezizomycotina</taxon>
        <taxon>Sordariomycetes</taxon>
        <taxon>Hypocreomycetidae</taxon>
        <taxon>Glomerellales</taxon>
        <taxon>Glomerellaceae</taxon>
        <taxon>Colletotrichum</taxon>
        <taxon>Colletotrichum gloeosporioides species complex</taxon>
    </lineage>
</organism>
<comment type="cofactor">
    <cofactor evidence="1">
        <name>a monovalent cation</name>
        <dbReference type="ChEBI" id="CHEBI:60242"/>
    </cofactor>
</comment>
<keyword evidence="15 22" id="KW-0460">Magnesium</keyword>
<comment type="similarity">
    <text evidence="6">Belongs to the folylpolyglutamate synthase family.</text>
</comment>
<evidence type="ECO:0000256" key="1">
    <source>
        <dbReference type="ARBA" id="ARBA00001944"/>
    </source>
</evidence>
<accession>A0A8H3ZJY6</accession>
<keyword evidence="9" id="KW-0554">One-carbon metabolism</keyword>
<dbReference type="PIRSF" id="PIRSF038895">
    <property type="entry name" value="FPGS"/>
    <property type="match status" value="1"/>
</dbReference>
<feature type="binding site" evidence="22">
    <location>
        <position position="126"/>
    </location>
    <ligand>
        <name>Mg(2+)</name>
        <dbReference type="ChEBI" id="CHEBI:18420"/>
        <label>1</label>
    </ligand>
</feature>
<dbReference type="Proteomes" id="UP000434172">
    <property type="component" value="Unassembled WGS sequence"/>
</dbReference>
<evidence type="ECO:0000313" key="25">
    <source>
        <dbReference type="Proteomes" id="UP000434172"/>
    </source>
</evidence>
<feature type="binding site" evidence="22">
    <location>
        <position position="224"/>
    </location>
    <ligand>
        <name>Mg(2+)</name>
        <dbReference type="ChEBI" id="CHEBI:18420"/>
        <label>1</label>
    </ligand>
</feature>
<dbReference type="GO" id="GO:0004326">
    <property type="term" value="F:tetrahydrofolylpolyglutamate synthase activity"/>
    <property type="evidence" value="ECO:0007669"/>
    <property type="project" value="UniProtKB-EC"/>
</dbReference>
<comment type="caution">
    <text evidence="24">The sequence shown here is derived from an EMBL/GenBank/DDBJ whole genome shotgun (WGS) entry which is preliminary data.</text>
</comment>
<dbReference type="InterPro" id="IPR036615">
    <property type="entry name" value="Mur_ligase_C_dom_sf"/>
</dbReference>
<name>A0A8H3ZJY6_9PEZI</name>
<dbReference type="InterPro" id="IPR036565">
    <property type="entry name" value="Mur-like_cat_sf"/>
</dbReference>
<evidence type="ECO:0000256" key="3">
    <source>
        <dbReference type="ARBA" id="ARBA00004305"/>
    </source>
</evidence>
<proteinExistence type="inferred from homology"/>
<feature type="signal peptide" evidence="23">
    <location>
        <begin position="1"/>
        <end position="17"/>
    </location>
</feature>
<dbReference type="PANTHER" id="PTHR11136">
    <property type="entry name" value="FOLYLPOLYGLUTAMATE SYNTHASE-RELATED"/>
    <property type="match status" value="1"/>
</dbReference>
<evidence type="ECO:0000256" key="9">
    <source>
        <dbReference type="ARBA" id="ARBA00022563"/>
    </source>
</evidence>
<comment type="catalytic activity">
    <reaction evidence="20">
        <text>(6S)-5,6,7,8-tetrahydrofolyl-(gamma-L-Glu)(n) + L-glutamate + ATP = (6S)-5,6,7,8-tetrahydrofolyl-(gamma-L-Glu)(n+1) + ADP + phosphate + H(+)</text>
        <dbReference type="Rhea" id="RHEA:10580"/>
        <dbReference type="Rhea" id="RHEA-COMP:14738"/>
        <dbReference type="Rhea" id="RHEA-COMP:14740"/>
        <dbReference type="ChEBI" id="CHEBI:15378"/>
        <dbReference type="ChEBI" id="CHEBI:29985"/>
        <dbReference type="ChEBI" id="CHEBI:30616"/>
        <dbReference type="ChEBI" id="CHEBI:43474"/>
        <dbReference type="ChEBI" id="CHEBI:141005"/>
        <dbReference type="ChEBI" id="CHEBI:456216"/>
        <dbReference type="EC" id="6.3.2.17"/>
    </reaction>
</comment>
<dbReference type="PANTHER" id="PTHR11136:SF5">
    <property type="entry name" value="FOLYLPOLYGLUTAMATE SYNTHASE, MITOCHONDRIAL"/>
    <property type="match status" value="1"/>
</dbReference>
<dbReference type="Gene3D" id="3.40.1190.10">
    <property type="entry name" value="Mur-like, catalytic domain"/>
    <property type="match status" value="1"/>
</dbReference>
<dbReference type="SUPFAM" id="SSF53244">
    <property type="entry name" value="MurD-like peptide ligases, peptide-binding domain"/>
    <property type="match status" value="1"/>
</dbReference>
<dbReference type="GO" id="GO:0006730">
    <property type="term" value="P:one-carbon metabolic process"/>
    <property type="evidence" value="ECO:0007669"/>
    <property type="project" value="UniProtKB-KW"/>
</dbReference>
<dbReference type="InterPro" id="IPR001645">
    <property type="entry name" value="Folylpolyglutamate_synth"/>
</dbReference>
<dbReference type="FunFam" id="3.40.1190.10:FF:000009">
    <property type="entry name" value="Folylpolyglutamate synthase"/>
    <property type="match status" value="1"/>
</dbReference>
<evidence type="ECO:0000256" key="14">
    <source>
        <dbReference type="ARBA" id="ARBA00022840"/>
    </source>
</evidence>
<evidence type="ECO:0000256" key="5">
    <source>
        <dbReference type="ARBA" id="ARBA00005150"/>
    </source>
</evidence>
<dbReference type="NCBIfam" id="TIGR01499">
    <property type="entry name" value="folC"/>
    <property type="match status" value="1"/>
</dbReference>
<evidence type="ECO:0000256" key="20">
    <source>
        <dbReference type="ARBA" id="ARBA00047493"/>
    </source>
</evidence>
<evidence type="ECO:0000256" key="21">
    <source>
        <dbReference type="PIRSR" id="PIRSR038895-1"/>
    </source>
</evidence>
<evidence type="ECO:0000256" key="4">
    <source>
        <dbReference type="ARBA" id="ARBA00004496"/>
    </source>
</evidence>
<feature type="binding site" evidence="22">
    <location>
        <position position="196"/>
    </location>
    <ligand>
        <name>Mg(2+)</name>
        <dbReference type="ChEBI" id="CHEBI:18420"/>
        <label>1</label>
    </ligand>
</feature>
<feature type="binding site" evidence="21">
    <location>
        <position position="339"/>
    </location>
    <ligand>
        <name>ATP</name>
        <dbReference type="ChEBI" id="CHEBI:30616"/>
    </ligand>
</feature>
<evidence type="ECO:0000256" key="2">
    <source>
        <dbReference type="ARBA" id="ARBA00004273"/>
    </source>
</evidence>
<dbReference type="UniPathway" id="UPA00850"/>
<keyword evidence="17" id="KW-0472">Membrane</keyword>
<comment type="pathway">
    <text evidence="5">Cofactor biosynthesis; tetrahydrofolylpolyglutamate biosynthesis.</text>
</comment>
<dbReference type="GO" id="GO:0005524">
    <property type="term" value="F:ATP binding"/>
    <property type="evidence" value="ECO:0007669"/>
    <property type="project" value="UniProtKB-KW"/>
</dbReference>
<dbReference type="GO" id="GO:0005743">
    <property type="term" value="C:mitochondrial inner membrane"/>
    <property type="evidence" value="ECO:0007669"/>
    <property type="project" value="UniProtKB-SubCell"/>
</dbReference>
<dbReference type="GO" id="GO:0005829">
    <property type="term" value="C:cytosol"/>
    <property type="evidence" value="ECO:0007669"/>
    <property type="project" value="TreeGrafter"/>
</dbReference>